<dbReference type="EMBL" id="JARJCN010000055">
    <property type="protein sequence ID" value="KAJ7080408.1"/>
    <property type="molecule type" value="Genomic_DNA"/>
</dbReference>
<dbReference type="InterPro" id="IPR020904">
    <property type="entry name" value="Sc_DH/Rdtase_CS"/>
</dbReference>
<reference evidence="1" key="1">
    <citation type="submission" date="2023-03" db="EMBL/GenBank/DDBJ databases">
        <title>Massive genome expansion in bonnet fungi (Mycena s.s.) driven by repeated elements and novel gene families across ecological guilds.</title>
        <authorList>
            <consortium name="Lawrence Berkeley National Laboratory"/>
            <person name="Harder C.B."/>
            <person name="Miyauchi S."/>
            <person name="Viragh M."/>
            <person name="Kuo A."/>
            <person name="Thoen E."/>
            <person name="Andreopoulos B."/>
            <person name="Lu D."/>
            <person name="Skrede I."/>
            <person name="Drula E."/>
            <person name="Henrissat B."/>
            <person name="Morin E."/>
            <person name="Kohler A."/>
            <person name="Barry K."/>
            <person name="LaButti K."/>
            <person name="Morin E."/>
            <person name="Salamov A."/>
            <person name="Lipzen A."/>
            <person name="Mereny Z."/>
            <person name="Hegedus B."/>
            <person name="Baldrian P."/>
            <person name="Stursova M."/>
            <person name="Weitz H."/>
            <person name="Taylor A."/>
            <person name="Grigoriev I.V."/>
            <person name="Nagy L.G."/>
            <person name="Martin F."/>
            <person name="Kauserud H."/>
        </authorList>
    </citation>
    <scope>NUCLEOTIDE SEQUENCE</scope>
    <source>
        <strain evidence="1">CBHHK173m</strain>
    </source>
</reference>
<comment type="caution">
    <text evidence="1">The sequence shown here is derived from an EMBL/GenBank/DDBJ whole genome shotgun (WGS) entry which is preliminary data.</text>
</comment>
<proteinExistence type="predicted"/>
<gene>
    <name evidence="1" type="ORF">B0H15DRAFT_953596</name>
</gene>
<dbReference type="Gene3D" id="3.40.50.720">
    <property type="entry name" value="NAD(P)-binding Rossmann-like Domain"/>
    <property type="match status" value="1"/>
</dbReference>
<evidence type="ECO:0000313" key="2">
    <source>
        <dbReference type="Proteomes" id="UP001222325"/>
    </source>
</evidence>
<dbReference type="SUPFAM" id="SSF51735">
    <property type="entry name" value="NAD(P)-binding Rossmann-fold domains"/>
    <property type="match status" value="1"/>
</dbReference>
<dbReference type="InterPro" id="IPR036291">
    <property type="entry name" value="NAD(P)-bd_dom_sf"/>
</dbReference>
<keyword evidence="2" id="KW-1185">Reference proteome</keyword>
<accession>A0AAD6TY51</accession>
<protein>
    <submittedName>
        <fullName evidence="1">Uncharacterized protein</fullName>
    </submittedName>
</protein>
<evidence type="ECO:0000313" key="1">
    <source>
        <dbReference type="EMBL" id="KAJ7080408.1"/>
    </source>
</evidence>
<dbReference type="AlphaFoldDB" id="A0AAD6TY51"/>
<dbReference type="Proteomes" id="UP001222325">
    <property type="component" value="Unassembled WGS sequence"/>
</dbReference>
<name>A0AAD6TY51_9AGAR</name>
<sequence length="97" mass="10365">MSSAPRSDTVVILGRSARKPELLALVHRPYAASKAALYALVGTLAAELAPLNIRVLDLAPFRTAITRRSWTECGDPVKAMHVLVDMVRGEGVAQGKA</sequence>
<dbReference type="PROSITE" id="PS00061">
    <property type="entry name" value="ADH_SHORT"/>
    <property type="match status" value="1"/>
</dbReference>
<organism evidence="1 2">
    <name type="scientific">Mycena belliarum</name>
    <dbReference type="NCBI Taxonomy" id="1033014"/>
    <lineage>
        <taxon>Eukaryota</taxon>
        <taxon>Fungi</taxon>
        <taxon>Dikarya</taxon>
        <taxon>Basidiomycota</taxon>
        <taxon>Agaricomycotina</taxon>
        <taxon>Agaricomycetes</taxon>
        <taxon>Agaricomycetidae</taxon>
        <taxon>Agaricales</taxon>
        <taxon>Marasmiineae</taxon>
        <taxon>Mycenaceae</taxon>
        <taxon>Mycena</taxon>
    </lineage>
</organism>